<keyword evidence="3" id="KW-1185">Reference proteome</keyword>
<reference evidence="2" key="1">
    <citation type="submission" date="2020-05" db="UniProtKB">
        <authorList>
            <consortium name="EnsemblMetazoa"/>
        </authorList>
    </citation>
    <scope>IDENTIFICATION</scope>
    <source>
        <strain evidence="2">TTRI</strain>
    </source>
</reference>
<organism evidence="2 3">
    <name type="scientific">Glossina austeni</name>
    <name type="common">Savannah tsetse fly</name>
    <dbReference type="NCBI Taxonomy" id="7395"/>
    <lineage>
        <taxon>Eukaryota</taxon>
        <taxon>Metazoa</taxon>
        <taxon>Ecdysozoa</taxon>
        <taxon>Arthropoda</taxon>
        <taxon>Hexapoda</taxon>
        <taxon>Insecta</taxon>
        <taxon>Pterygota</taxon>
        <taxon>Neoptera</taxon>
        <taxon>Endopterygota</taxon>
        <taxon>Diptera</taxon>
        <taxon>Brachycera</taxon>
        <taxon>Muscomorpha</taxon>
        <taxon>Hippoboscoidea</taxon>
        <taxon>Glossinidae</taxon>
        <taxon>Glossina</taxon>
    </lineage>
</organism>
<dbReference type="Proteomes" id="UP000078200">
    <property type="component" value="Unassembled WGS sequence"/>
</dbReference>
<proteinExistence type="predicted"/>
<name>A0A1A9USF3_GLOAU</name>
<dbReference type="VEuPathDB" id="VectorBase:GAUT013783"/>
<dbReference type="AlphaFoldDB" id="A0A1A9USF3"/>
<feature type="compositionally biased region" description="Basic and acidic residues" evidence="1">
    <location>
        <begin position="60"/>
        <end position="70"/>
    </location>
</feature>
<sequence>MEMGWTPTHSIVLLVECDVNYTLIAIDTGAYESQNDDGIMCYSEFRGRSVQNRLKRKERTVRPHPHESPERCSSGKSHLVFRNSSLSELLFLLYLWPLNTAQTTKSMSRVAIEKSHANKTICTIH</sequence>
<accession>A0A1A9USF3</accession>
<evidence type="ECO:0000256" key="1">
    <source>
        <dbReference type="SAM" id="MobiDB-lite"/>
    </source>
</evidence>
<protein>
    <submittedName>
        <fullName evidence="2">Uncharacterized protein</fullName>
    </submittedName>
</protein>
<dbReference type="EnsemblMetazoa" id="GAUT013783-RA">
    <property type="protein sequence ID" value="GAUT013783-PA"/>
    <property type="gene ID" value="GAUT013783"/>
</dbReference>
<evidence type="ECO:0000313" key="3">
    <source>
        <dbReference type="Proteomes" id="UP000078200"/>
    </source>
</evidence>
<evidence type="ECO:0000313" key="2">
    <source>
        <dbReference type="EnsemblMetazoa" id="GAUT013783-PA"/>
    </source>
</evidence>
<feature type="region of interest" description="Disordered" evidence="1">
    <location>
        <begin position="55"/>
        <end position="74"/>
    </location>
</feature>